<dbReference type="Proteomes" id="UP000199167">
    <property type="component" value="Unassembled WGS sequence"/>
</dbReference>
<name>A0A1I0MJP1_9RHOB</name>
<reference evidence="1 2" key="1">
    <citation type="submission" date="2016-10" db="EMBL/GenBank/DDBJ databases">
        <authorList>
            <person name="de Groot N.N."/>
        </authorList>
    </citation>
    <scope>NUCLEOTIDE SEQUENCE [LARGE SCALE GENOMIC DNA]</scope>
    <source>
        <strain evidence="1 2">DSM 17925</strain>
    </source>
</reference>
<dbReference type="AlphaFoldDB" id="A0A1I0MJP1"/>
<dbReference type="EMBL" id="FOIZ01000001">
    <property type="protein sequence ID" value="SEV88036.1"/>
    <property type="molecule type" value="Genomic_DNA"/>
</dbReference>
<keyword evidence="2" id="KW-1185">Reference proteome</keyword>
<organism evidence="1 2">
    <name type="scientific">Cognatiyoonia koreensis</name>
    <dbReference type="NCBI Taxonomy" id="364200"/>
    <lineage>
        <taxon>Bacteria</taxon>
        <taxon>Pseudomonadati</taxon>
        <taxon>Pseudomonadota</taxon>
        <taxon>Alphaproteobacteria</taxon>
        <taxon>Rhodobacterales</taxon>
        <taxon>Paracoccaceae</taxon>
        <taxon>Cognatiyoonia</taxon>
    </lineage>
</organism>
<protein>
    <submittedName>
        <fullName evidence="1">WYL domain-containing protein</fullName>
    </submittedName>
</protein>
<dbReference type="OrthoDB" id="7857220at2"/>
<sequence>MRLSHATAGVILAISPSSPVLAQSEFESLLCEAAETGAVVEIVYDEDASKGCLPRLLDVHQVAIGNNGLLYLHGWQTRGCTKGRDYESERIFRFDKIQSVEVIEGEFGERSQSVKDEGWDGCIGTNCFIEENICE</sequence>
<evidence type="ECO:0000313" key="1">
    <source>
        <dbReference type="EMBL" id="SEV88036.1"/>
    </source>
</evidence>
<accession>A0A1I0MJP1</accession>
<proteinExistence type="predicted"/>
<gene>
    <name evidence="1" type="ORF">SAMN04488515_0032</name>
</gene>
<evidence type="ECO:0000313" key="2">
    <source>
        <dbReference type="Proteomes" id="UP000199167"/>
    </source>
</evidence>